<dbReference type="GeneID" id="36571479"/>
<protein>
    <recommendedName>
        <fullName evidence="7">Major facilitator superfamily (MFS) profile domain-containing protein</fullName>
    </recommendedName>
</protein>
<feature type="compositionally biased region" description="Polar residues" evidence="5">
    <location>
        <begin position="259"/>
        <end position="284"/>
    </location>
</feature>
<dbReference type="FunFam" id="1.20.1250.20:FF:000319">
    <property type="entry name" value="MFS transporter, putative"/>
    <property type="match status" value="1"/>
</dbReference>
<evidence type="ECO:0000256" key="5">
    <source>
        <dbReference type="SAM" id="MobiDB-lite"/>
    </source>
</evidence>
<dbReference type="GO" id="GO:0005886">
    <property type="term" value="C:plasma membrane"/>
    <property type="evidence" value="ECO:0007669"/>
    <property type="project" value="TreeGrafter"/>
</dbReference>
<feature type="transmembrane region" description="Helical" evidence="6">
    <location>
        <begin position="132"/>
        <end position="149"/>
    </location>
</feature>
<feature type="transmembrane region" description="Helical" evidence="6">
    <location>
        <begin position="387"/>
        <end position="408"/>
    </location>
</feature>
<proteinExistence type="predicted"/>
<keyword evidence="3 6" id="KW-1133">Transmembrane helix</keyword>
<name>A0A2T3BAR6_AMORE</name>
<evidence type="ECO:0000256" key="3">
    <source>
        <dbReference type="ARBA" id="ARBA00022989"/>
    </source>
</evidence>
<feature type="transmembrane region" description="Helical" evidence="6">
    <location>
        <begin position="333"/>
        <end position="354"/>
    </location>
</feature>
<dbReference type="SUPFAM" id="SSF103473">
    <property type="entry name" value="MFS general substrate transporter"/>
    <property type="match status" value="1"/>
</dbReference>
<dbReference type="AlphaFoldDB" id="A0A2T3BAR6"/>
<dbReference type="InParanoid" id="A0A2T3BAR6"/>
<feature type="transmembrane region" description="Helical" evidence="6">
    <location>
        <begin position="70"/>
        <end position="88"/>
    </location>
</feature>
<evidence type="ECO:0000256" key="1">
    <source>
        <dbReference type="ARBA" id="ARBA00004141"/>
    </source>
</evidence>
<dbReference type="OrthoDB" id="5215911at2759"/>
<evidence type="ECO:0000259" key="7">
    <source>
        <dbReference type="PROSITE" id="PS50850"/>
    </source>
</evidence>
<dbReference type="InterPro" id="IPR036259">
    <property type="entry name" value="MFS_trans_sf"/>
</dbReference>
<dbReference type="InterPro" id="IPR020846">
    <property type="entry name" value="MFS_dom"/>
</dbReference>
<feature type="transmembrane region" description="Helical" evidence="6">
    <location>
        <begin position="492"/>
        <end position="511"/>
    </location>
</feature>
<accession>A0A2T3BAR6</accession>
<feature type="transmembrane region" description="Helical" evidence="6">
    <location>
        <begin position="429"/>
        <end position="448"/>
    </location>
</feature>
<feature type="transmembrane region" description="Helical" evidence="6">
    <location>
        <begin position="108"/>
        <end position="125"/>
    </location>
</feature>
<reference evidence="8 9" key="1">
    <citation type="journal article" date="2018" name="New Phytol.">
        <title>Comparative genomics and transcriptomics depict ericoid mycorrhizal fungi as versatile saprotrophs and plant mutualists.</title>
        <authorList>
            <person name="Martino E."/>
            <person name="Morin E."/>
            <person name="Grelet G.A."/>
            <person name="Kuo A."/>
            <person name="Kohler A."/>
            <person name="Daghino S."/>
            <person name="Barry K.W."/>
            <person name="Cichocki N."/>
            <person name="Clum A."/>
            <person name="Dockter R.B."/>
            <person name="Hainaut M."/>
            <person name="Kuo R.C."/>
            <person name="LaButti K."/>
            <person name="Lindahl B.D."/>
            <person name="Lindquist E.A."/>
            <person name="Lipzen A."/>
            <person name="Khouja H.R."/>
            <person name="Magnuson J."/>
            <person name="Murat C."/>
            <person name="Ohm R.A."/>
            <person name="Singer S.W."/>
            <person name="Spatafora J.W."/>
            <person name="Wang M."/>
            <person name="Veneault-Fourrey C."/>
            <person name="Henrissat B."/>
            <person name="Grigoriev I.V."/>
            <person name="Martin F.M."/>
            <person name="Perotto S."/>
        </authorList>
    </citation>
    <scope>NUCLEOTIDE SEQUENCE [LARGE SCALE GENOMIC DNA]</scope>
    <source>
        <strain evidence="8 9">ATCC 22711</strain>
    </source>
</reference>
<feature type="transmembrane region" description="Helical" evidence="6">
    <location>
        <begin position="523"/>
        <end position="545"/>
    </location>
</feature>
<dbReference type="Gene3D" id="1.20.1250.20">
    <property type="entry name" value="MFS general substrate transporter like domains"/>
    <property type="match status" value="1"/>
</dbReference>
<dbReference type="RefSeq" id="XP_024724026.1">
    <property type="nucleotide sequence ID" value="XM_024863398.1"/>
</dbReference>
<evidence type="ECO:0000313" key="9">
    <source>
        <dbReference type="Proteomes" id="UP000241818"/>
    </source>
</evidence>
<keyword evidence="2 6" id="KW-0812">Transmembrane</keyword>
<dbReference type="PANTHER" id="PTHR23502:SF30">
    <property type="entry name" value="TRANSPORTER, PUTATIVE (AFU_ORTHOLOGUE AFUA_8G04702)-RELATED"/>
    <property type="match status" value="1"/>
</dbReference>
<evidence type="ECO:0000256" key="4">
    <source>
        <dbReference type="ARBA" id="ARBA00023136"/>
    </source>
</evidence>
<feature type="domain" description="Major facilitator superfamily (MFS) profile" evidence="7">
    <location>
        <begin position="66"/>
        <end position="546"/>
    </location>
</feature>
<dbReference type="STRING" id="857342.A0A2T3BAR6"/>
<keyword evidence="9" id="KW-1185">Reference proteome</keyword>
<dbReference type="Pfam" id="PF07690">
    <property type="entry name" value="MFS_1"/>
    <property type="match status" value="1"/>
</dbReference>
<dbReference type="GO" id="GO:0022857">
    <property type="term" value="F:transmembrane transporter activity"/>
    <property type="evidence" value="ECO:0007669"/>
    <property type="project" value="InterPro"/>
</dbReference>
<dbReference type="PANTHER" id="PTHR23502">
    <property type="entry name" value="MAJOR FACILITATOR SUPERFAMILY"/>
    <property type="match status" value="1"/>
</dbReference>
<feature type="transmembrane region" description="Helical" evidence="6">
    <location>
        <begin position="454"/>
        <end position="480"/>
    </location>
</feature>
<feature type="region of interest" description="Disordered" evidence="5">
    <location>
        <begin position="256"/>
        <end position="284"/>
    </location>
</feature>
<dbReference type="Proteomes" id="UP000241818">
    <property type="component" value="Unassembled WGS sequence"/>
</dbReference>
<evidence type="ECO:0000256" key="2">
    <source>
        <dbReference type="ARBA" id="ARBA00022692"/>
    </source>
</evidence>
<organism evidence="8 9">
    <name type="scientific">Amorphotheca resinae ATCC 22711</name>
    <dbReference type="NCBI Taxonomy" id="857342"/>
    <lineage>
        <taxon>Eukaryota</taxon>
        <taxon>Fungi</taxon>
        <taxon>Dikarya</taxon>
        <taxon>Ascomycota</taxon>
        <taxon>Pezizomycotina</taxon>
        <taxon>Leotiomycetes</taxon>
        <taxon>Helotiales</taxon>
        <taxon>Amorphothecaceae</taxon>
        <taxon>Amorphotheca</taxon>
    </lineage>
</organism>
<gene>
    <name evidence="8" type="ORF">M430DRAFT_16147</name>
</gene>
<sequence>MDDSEHRHGHLDTSALPGTVHLVDLEGTIRAKHASGSQLKDVVLVPTPSSDPDDPLNWSRRRKILSTASLSVYTLMVGIASAAIYSVLEPIADDTGLTLGDLNAGTGYMFLAFGWGCLFWQPMALQYGKRPVYLFSMLATLGIMIWVPHATTNGQWIGSKILQGFVGSPIESLCEISITDIYFTHERGTYMGLYAFMLAGSNYLAPVFAGFINHGQGWRWVMYWCAIFLAIGFVFCFFFMEETNYDRAPLEMISPPGDTASTTTPEEGNLPTATNPEKTIISPENSTIDPEKTAAIVNSESKNIDSDVGQVHYRPKTYLQKLALLDKKRDFHLFRMMVRPLIFMTFPSVAYAGFSYGSNLVWFNVLNGTASLILSAAPYNFSSSMVGLSYVSPLLGVAVGAFYSGVVGDRIVLWLARRNKGVSEAEHRLWLFSVSLILVPGSLILWGVGAAHHIHWFGLIFAMGVIAASNSIGVQISVSYCIDSYKDLSGEAMATVIIIRNTMSFAIGYGLTPWVTDMGYQNAFILAAFAGLAQVLTFLAVVKWGKSWRNASKARYYRYVKESENLGVTH</sequence>
<comment type="subcellular location">
    <subcellularLocation>
        <location evidence="1">Membrane</location>
        <topology evidence="1">Multi-pass membrane protein</topology>
    </subcellularLocation>
</comment>
<feature type="transmembrane region" description="Helical" evidence="6">
    <location>
        <begin position="193"/>
        <end position="213"/>
    </location>
</feature>
<evidence type="ECO:0000313" key="8">
    <source>
        <dbReference type="EMBL" id="PSS25427.1"/>
    </source>
</evidence>
<evidence type="ECO:0000256" key="6">
    <source>
        <dbReference type="SAM" id="Phobius"/>
    </source>
</evidence>
<feature type="transmembrane region" description="Helical" evidence="6">
    <location>
        <begin position="220"/>
        <end position="240"/>
    </location>
</feature>
<dbReference type="PROSITE" id="PS50850">
    <property type="entry name" value="MFS"/>
    <property type="match status" value="1"/>
</dbReference>
<keyword evidence="4 6" id="KW-0472">Membrane</keyword>
<dbReference type="InterPro" id="IPR011701">
    <property type="entry name" value="MFS"/>
</dbReference>
<dbReference type="EMBL" id="KZ679007">
    <property type="protein sequence ID" value="PSS25427.1"/>
    <property type="molecule type" value="Genomic_DNA"/>
</dbReference>